<dbReference type="RefSeq" id="WP_099437742.1">
    <property type="nucleotide sequence ID" value="NZ_CP024091.1"/>
</dbReference>
<keyword evidence="1" id="KW-0472">Membrane</keyword>
<evidence type="ECO:0000313" key="2">
    <source>
        <dbReference type="EMBL" id="ATP55797.1"/>
    </source>
</evidence>
<evidence type="ECO:0000313" key="3">
    <source>
        <dbReference type="Proteomes" id="UP000223749"/>
    </source>
</evidence>
<gene>
    <name evidence="2" type="ORF">CPT03_04605</name>
</gene>
<accession>A0A2D1U2F3</accession>
<dbReference type="AlphaFoldDB" id="A0A2D1U2F3"/>
<dbReference type="EMBL" id="CP024091">
    <property type="protein sequence ID" value="ATP55797.1"/>
    <property type="molecule type" value="Genomic_DNA"/>
</dbReference>
<keyword evidence="1" id="KW-0812">Transmembrane</keyword>
<dbReference type="Proteomes" id="UP000223749">
    <property type="component" value="Chromosome"/>
</dbReference>
<sequence>MKTSTMFIIAAVVATFIGLTAYNFSLKASFLKGDYKNPFYGFTFNSVKDVNEVDLQSANRITIRIEKGKNPGLWLKDRLKGNLVWTKNGNTIKIDLTKAAKDDGFQIWDNELILIMPSTVKLTSRAYHKDKEEEKRAHISGGINISGFEQEAMQLDLGKYTTAFLDKLKLGKLNAVIGNKDKANASLVISSANQINTADFNIPGEGSLDLMDPNVTKTHYNLSDKATVSLNGKALQAIKVN</sequence>
<name>A0A2D1U2F3_9SPHI</name>
<evidence type="ECO:0000256" key="1">
    <source>
        <dbReference type="SAM" id="Phobius"/>
    </source>
</evidence>
<reference evidence="2 3" key="1">
    <citation type="submission" date="2017-10" db="EMBL/GenBank/DDBJ databases">
        <title>Whole genome of Pedobacter ginsengisoli T01R-27 isolated from tomato rhizosphere.</title>
        <authorList>
            <person name="Weon H.-Y."/>
            <person name="Lee S.A."/>
            <person name="Sang M.K."/>
            <person name="Song J."/>
        </authorList>
    </citation>
    <scope>NUCLEOTIDE SEQUENCE [LARGE SCALE GENOMIC DNA]</scope>
    <source>
        <strain evidence="2 3">T01R-27</strain>
    </source>
</reference>
<keyword evidence="3" id="KW-1185">Reference proteome</keyword>
<organism evidence="2 3">
    <name type="scientific">Pedobacter ginsengisoli</name>
    <dbReference type="NCBI Taxonomy" id="363852"/>
    <lineage>
        <taxon>Bacteria</taxon>
        <taxon>Pseudomonadati</taxon>
        <taxon>Bacteroidota</taxon>
        <taxon>Sphingobacteriia</taxon>
        <taxon>Sphingobacteriales</taxon>
        <taxon>Sphingobacteriaceae</taxon>
        <taxon>Pedobacter</taxon>
    </lineage>
</organism>
<keyword evidence="1" id="KW-1133">Transmembrane helix</keyword>
<dbReference type="OrthoDB" id="850138at2"/>
<protein>
    <submittedName>
        <fullName evidence="2">Uncharacterized protein</fullName>
    </submittedName>
</protein>
<dbReference type="KEGG" id="pgs:CPT03_04605"/>
<proteinExistence type="predicted"/>
<feature type="transmembrane region" description="Helical" evidence="1">
    <location>
        <begin position="6"/>
        <end position="26"/>
    </location>
</feature>